<organism evidence="11 12">
    <name type="scientific">Phycomyces blakesleeanus (strain ATCC 8743b / DSM 1359 / FGSC 10004 / NBRC 33097 / NRRL 1555)</name>
    <dbReference type="NCBI Taxonomy" id="763407"/>
    <lineage>
        <taxon>Eukaryota</taxon>
        <taxon>Fungi</taxon>
        <taxon>Fungi incertae sedis</taxon>
        <taxon>Mucoromycota</taxon>
        <taxon>Mucoromycotina</taxon>
        <taxon>Mucoromycetes</taxon>
        <taxon>Mucorales</taxon>
        <taxon>Phycomycetaceae</taxon>
        <taxon>Phycomyces</taxon>
    </lineage>
</organism>
<dbReference type="InterPro" id="IPR001925">
    <property type="entry name" value="Porin_Euk"/>
</dbReference>
<comment type="subcellular location">
    <subcellularLocation>
        <location evidence="1">Mitochondrion outer membrane</location>
    </subcellularLocation>
</comment>
<keyword evidence="9" id="KW-0496">Mitochondrion</keyword>
<dbReference type="CDD" id="cd07306">
    <property type="entry name" value="Porin3_VDAC"/>
    <property type="match status" value="1"/>
</dbReference>
<dbReference type="GO" id="GO:0008308">
    <property type="term" value="F:voltage-gated monoatomic anion channel activity"/>
    <property type="evidence" value="ECO:0007669"/>
    <property type="project" value="InterPro"/>
</dbReference>
<evidence type="ECO:0000256" key="2">
    <source>
        <dbReference type="ARBA" id="ARBA00007780"/>
    </source>
</evidence>
<evidence type="ECO:0000256" key="3">
    <source>
        <dbReference type="ARBA" id="ARBA00022448"/>
    </source>
</evidence>
<comment type="similarity">
    <text evidence="2">Belongs to the eukaryotic mitochondrial porin family.</text>
</comment>
<accession>A0A167M620</accession>
<keyword evidence="10" id="KW-0472">Membrane</keyword>
<keyword evidence="6" id="KW-1000">Mitochondrion outer membrane</keyword>
<dbReference type="GeneID" id="28990547"/>
<dbReference type="Gene3D" id="2.40.160.10">
    <property type="entry name" value="Porin"/>
    <property type="match status" value="1"/>
</dbReference>
<dbReference type="InParanoid" id="A0A167M620"/>
<protein>
    <submittedName>
        <fullName evidence="11">Uncharacterized protein</fullName>
    </submittedName>
</protein>
<keyword evidence="5" id="KW-0812">Transmembrane</keyword>
<evidence type="ECO:0000256" key="10">
    <source>
        <dbReference type="ARBA" id="ARBA00023136"/>
    </source>
</evidence>
<dbReference type="FunFam" id="2.40.160.10:FF:000012">
    <property type="entry name" value="Voltage-dependent anion-selective channel"/>
    <property type="match status" value="1"/>
</dbReference>
<evidence type="ECO:0000256" key="1">
    <source>
        <dbReference type="ARBA" id="ARBA00004294"/>
    </source>
</evidence>
<dbReference type="FunCoup" id="A0A167M620">
    <property type="interactions" value="351"/>
</dbReference>
<evidence type="ECO:0000256" key="9">
    <source>
        <dbReference type="ARBA" id="ARBA00023128"/>
    </source>
</evidence>
<dbReference type="PANTHER" id="PTHR11743:SF70">
    <property type="entry name" value="GH26960P-RELATED"/>
    <property type="match status" value="1"/>
</dbReference>
<evidence type="ECO:0000256" key="4">
    <source>
        <dbReference type="ARBA" id="ARBA00022452"/>
    </source>
</evidence>
<dbReference type="RefSeq" id="XP_018289949.1">
    <property type="nucleotide sequence ID" value="XM_018429641.1"/>
</dbReference>
<evidence type="ECO:0000313" key="12">
    <source>
        <dbReference type="Proteomes" id="UP000077315"/>
    </source>
</evidence>
<dbReference type="InterPro" id="IPR023614">
    <property type="entry name" value="Porin_dom_sf"/>
</dbReference>
<keyword evidence="3" id="KW-0813">Transport</keyword>
<dbReference type="STRING" id="763407.A0A167M620"/>
<dbReference type="PANTHER" id="PTHR11743">
    <property type="entry name" value="VOLTAGE-DEPENDENT ANION-SELECTIVE CHANNEL"/>
    <property type="match status" value="1"/>
</dbReference>
<evidence type="ECO:0000313" key="11">
    <source>
        <dbReference type="EMBL" id="OAD71909.1"/>
    </source>
</evidence>
<dbReference type="GO" id="GO:0046930">
    <property type="term" value="C:pore complex"/>
    <property type="evidence" value="ECO:0007669"/>
    <property type="project" value="UniProtKB-KW"/>
</dbReference>
<dbReference type="Pfam" id="PF01459">
    <property type="entry name" value="Porin_3"/>
    <property type="match status" value="1"/>
</dbReference>
<keyword evidence="12" id="KW-1185">Reference proteome</keyword>
<gene>
    <name evidence="11" type="ORF">PHYBLDRAFT_134389</name>
</gene>
<evidence type="ECO:0000256" key="7">
    <source>
        <dbReference type="ARBA" id="ARBA00023065"/>
    </source>
</evidence>
<sequence>MSVPVAYNDIGKSAKDLLSKDYPVGGVKLEVKTTAINGVVFKVNGQRDNKSGHIVGDIETKYANKPNGLTFTEAWTSSNHLNGKIELDNNIAKGLKLELSTSLLPSIKEKAAKVNAIYKQPNVHTVASLDVFKSHFSVNSVVGQKGFLVGGEVAYNVLEGKINRYSAAIGYSTKVYSVSVQATNNLTHYAASYYHRVNSDIEASGKATWDSHSNKPVALEVGAKLLLDKTTFVKGKINNAGVLSVAYTQALRPGIKVNMGAAIDTGRFNENVHKIGVSFTLEN</sequence>
<reference evidence="12" key="1">
    <citation type="submission" date="2015-06" db="EMBL/GenBank/DDBJ databases">
        <title>Expansion of signal transduction pathways in fungi by whole-genome duplication.</title>
        <authorList>
            <consortium name="DOE Joint Genome Institute"/>
            <person name="Corrochano L.M."/>
            <person name="Kuo A."/>
            <person name="Marcet-Houben M."/>
            <person name="Polaino S."/>
            <person name="Salamov A."/>
            <person name="Villalobos J.M."/>
            <person name="Alvarez M.I."/>
            <person name="Avalos J."/>
            <person name="Benito E.P."/>
            <person name="Benoit I."/>
            <person name="Burger G."/>
            <person name="Camino L.P."/>
            <person name="Canovas D."/>
            <person name="Cerda-Olmedo E."/>
            <person name="Cheng J.-F."/>
            <person name="Dominguez A."/>
            <person name="Elias M."/>
            <person name="Eslava A.P."/>
            <person name="Glaser F."/>
            <person name="Grimwood J."/>
            <person name="Gutierrez G."/>
            <person name="Heitman J."/>
            <person name="Henrissat B."/>
            <person name="Iturriaga E.A."/>
            <person name="Lang B.F."/>
            <person name="Lavin J.L."/>
            <person name="Lee S."/>
            <person name="Li W."/>
            <person name="Lindquist E."/>
            <person name="Lopez-Garcia S."/>
            <person name="Luque E.M."/>
            <person name="Marcos A.T."/>
            <person name="Martin J."/>
            <person name="McCluskey K."/>
            <person name="Medina H.R."/>
            <person name="Miralles-Duran A."/>
            <person name="Miyazaki A."/>
            <person name="Munoz-Torres E."/>
            <person name="Oguiza J.A."/>
            <person name="Ohm R."/>
            <person name="Olmedo M."/>
            <person name="Orejas M."/>
            <person name="Ortiz-Castellanos L."/>
            <person name="Pisabarro A.G."/>
            <person name="Rodriguez-Romero J."/>
            <person name="Ruiz-Herrera J."/>
            <person name="Ruiz-Vazquez R."/>
            <person name="Sanz C."/>
            <person name="Schackwitz W."/>
            <person name="Schmutz J."/>
            <person name="Shahriari M."/>
            <person name="Shelest E."/>
            <person name="Silva-Franco F."/>
            <person name="Soanes D."/>
            <person name="Syed K."/>
            <person name="Tagua V.G."/>
            <person name="Talbot N.J."/>
            <person name="Thon M."/>
            <person name="De vries R.P."/>
            <person name="Wiebenga A."/>
            <person name="Yadav J.S."/>
            <person name="Braun E.L."/>
            <person name="Baker S."/>
            <person name="Garre V."/>
            <person name="Horwitz B."/>
            <person name="Torres-Martinez S."/>
            <person name="Idnurm A."/>
            <person name="Herrera-Estrella A."/>
            <person name="Gabaldon T."/>
            <person name="Grigoriev I.V."/>
        </authorList>
    </citation>
    <scope>NUCLEOTIDE SEQUENCE [LARGE SCALE GENOMIC DNA]</scope>
    <source>
        <strain evidence="12">NRRL 1555(-)</strain>
    </source>
</reference>
<evidence type="ECO:0000256" key="6">
    <source>
        <dbReference type="ARBA" id="ARBA00022787"/>
    </source>
</evidence>
<dbReference type="PRINTS" id="PR00185">
    <property type="entry name" value="EUKARYTPORIN"/>
</dbReference>
<dbReference type="VEuPathDB" id="FungiDB:PHYBLDRAFT_134389"/>
<proteinExistence type="inferred from homology"/>
<dbReference type="InterPro" id="IPR027246">
    <property type="entry name" value="Porin_Euk/Tom40"/>
</dbReference>
<dbReference type="GO" id="GO:0015288">
    <property type="term" value="F:porin activity"/>
    <property type="evidence" value="ECO:0007669"/>
    <property type="project" value="UniProtKB-KW"/>
</dbReference>
<dbReference type="Proteomes" id="UP000077315">
    <property type="component" value="Unassembled WGS sequence"/>
</dbReference>
<keyword evidence="4" id="KW-1134">Transmembrane beta strand</keyword>
<dbReference type="AlphaFoldDB" id="A0A167M620"/>
<evidence type="ECO:0000256" key="8">
    <source>
        <dbReference type="ARBA" id="ARBA00023114"/>
    </source>
</evidence>
<dbReference type="EMBL" id="KV440984">
    <property type="protein sequence ID" value="OAD71909.1"/>
    <property type="molecule type" value="Genomic_DNA"/>
</dbReference>
<evidence type="ECO:0000256" key="5">
    <source>
        <dbReference type="ARBA" id="ARBA00022692"/>
    </source>
</evidence>
<keyword evidence="7" id="KW-0406">Ion transport</keyword>
<dbReference type="OrthoDB" id="7827681at2759"/>
<keyword evidence="8" id="KW-0626">Porin</keyword>
<name>A0A167M620_PHYB8</name>
<dbReference type="GO" id="GO:0005741">
    <property type="term" value="C:mitochondrial outer membrane"/>
    <property type="evidence" value="ECO:0007669"/>
    <property type="project" value="UniProtKB-SubCell"/>
</dbReference>